<comment type="similarity">
    <text evidence="1">Belongs to the short-chain dehydrogenases/reductases (SDR) family.</text>
</comment>
<dbReference type="InterPro" id="IPR002347">
    <property type="entry name" value="SDR_fam"/>
</dbReference>
<gene>
    <name evidence="4" type="ORF">H2204_005063</name>
</gene>
<evidence type="ECO:0000256" key="1">
    <source>
        <dbReference type="ARBA" id="ARBA00006484"/>
    </source>
</evidence>
<dbReference type="Proteomes" id="UP001172681">
    <property type="component" value="Unassembled WGS sequence"/>
</dbReference>
<accession>A0AA38Y659</accession>
<dbReference type="Pfam" id="PF00106">
    <property type="entry name" value="adh_short"/>
    <property type="match status" value="1"/>
</dbReference>
<dbReference type="InterPro" id="IPR050259">
    <property type="entry name" value="SDR"/>
</dbReference>
<dbReference type="PRINTS" id="PR00081">
    <property type="entry name" value="GDHRDH"/>
</dbReference>
<dbReference type="AlphaFoldDB" id="A0AA38Y659"/>
<evidence type="ECO:0000313" key="5">
    <source>
        <dbReference type="Proteomes" id="UP001172681"/>
    </source>
</evidence>
<name>A0AA38Y659_9EURO</name>
<evidence type="ECO:0000313" key="4">
    <source>
        <dbReference type="EMBL" id="KAJ9636917.1"/>
    </source>
</evidence>
<dbReference type="PANTHER" id="PTHR42879:SF2">
    <property type="entry name" value="3-OXOACYL-[ACYL-CARRIER-PROTEIN] REDUCTASE FABG"/>
    <property type="match status" value="1"/>
</dbReference>
<evidence type="ECO:0000256" key="2">
    <source>
        <dbReference type="ARBA" id="ARBA00012948"/>
    </source>
</evidence>
<sequence length="163" mass="17310">MATSKSELRLDGKVALITGASRGIGAAIALGLASTGANIIVNHASSAEQANSLVTDIQEMGVEAVAIKADVSRVEEKPYFRAIQWNRSGGTKTNMFHENAWKYIPGGTKDTPPEVIEAETRKLTPLDHCGLPEDISNVVRFLVHPQAGWINGQMVTISGGATV</sequence>
<dbReference type="EMBL" id="JAPDRN010000027">
    <property type="protein sequence ID" value="KAJ9636917.1"/>
    <property type="molecule type" value="Genomic_DNA"/>
</dbReference>
<evidence type="ECO:0000256" key="3">
    <source>
        <dbReference type="ARBA" id="ARBA00048508"/>
    </source>
</evidence>
<dbReference type="PANTHER" id="PTHR42879">
    <property type="entry name" value="3-OXOACYL-(ACYL-CARRIER-PROTEIN) REDUCTASE"/>
    <property type="match status" value="1"/>
</dbReference>
<keyword evidence="5" id="KW-1185">Reference proteome</keyword>
<comment type="caution">
    <text evidence="4">The sequence shown here is derived from an EMBL/GenBank/DDBJ whole genome shotgun (WGS) entry which is preliminary data.</text>
</comment>
<dbReference type="EC" id="1.1.1.100" evidence="2"/>
<dbReference type="Gene3D" id="3.40.50.720">
    <property type="entry name" value="NAD(P)-binding Rossmann-like Domain"/>
    <property type="match status" value="2"/>
</dbReference>
<dbReference type="GO" id="GO:0004316">
    <property type="term" value="F:3-oxoacyl-[acyl-carrier-protein] reductase (NADPH) activity"/>
    <property type="evidence" value="ECO:0007669"/>
    <property type="project" value="UniProtKB-EC"/>
</dbReference>
<dbReference type="SUPFAM" id="SSF51735">
    <property type="entry name" value="NAD(P)-binding Rossmann-fold domains"/>
    <property type="match status" value="1"/>
</dbReference>
<comment type="catalytic activity">
    <reaction evidence="3">
        <text>a (3R)-hydroxyacyl-[ACP] + NADP(+) = a 3-oxoacyl-[ACP] + NADPH + H(+)</text>
        <dbReference type="Rhea" id="RHEA:17397"/>
        <dbReference type="Rhea" id="RHEA-COMP:9916"/>
        <dbReference type="Rhea" id="RHEA-COMP:9945"/>
        <dbReference type="ChEBI" id="CHEBI:15378"/>
        <dbReference type="ChEBI" id="CHEBI:57783"/>
        <dbReference type="ChEBI" id="CHEBI:58349"/>
        <dbReference type="ChEBI" id="CHEBI:78776"/>
        <dbReference type="ChEBI" id="CHEBI:78827"/>
        <dbReference type="EC" id="1.1.1.100"/>
    </reaction>
</comment>
<organism evidence="4 5">
    <name type="scientific">Knufia peltigerae</name>
    <dbReference type="NCBI Taxonomy" id="1002370"/>
    <lineage>
        <taxon>Eukaryota</taxon>
        <taxon>Fungi</taxon>
        <taxon>Dikarya</taxon>
        <taxon>Ascomycota</taxon>
        <taxon>Pezizomycotina</taxon>
        <taxon>Eurotiomycetes</taxon>
        <taxon>Chaetothyriomycetidae</taxon>
        <taxon>Chaetothyriales</taxon>
        <taxon>Trichomeriaceae</taxon>
        <taxon>Knufia</taxon>
    </lineage>
</organism>
<proteinExistence type="inferred from homology"/>
<reference evidence="4" key="1">
    <citation type="submission" date="2022-10" db="EMBL/GenBank/DDBJ databases">
        <title>Culturing micro-colonial fungi from biological soil crusts in the Mojave desert and describing Neophaeococcomyces mojavensis, and introducing the new genera and species Taxawa tesnikishii.</title>
        <authorList>
            <person name="Kurbessoian T."/>
            <person name="Stajich J.E."/>
        </authorList>
    </citation>
    <scope>NUCLEOTIDE SEQUENCE</scope>
    <source>
        <strain evidence="4">TK_35</strain>
    </source>
</reference>
<protein>
    <recommendedName>
        <fullName evidence="2">3-oxoacyl-[acyl-carrier-protein] reductase</fullName>
        <ecNumber evidence="2">1.1.1.100</ecNumber>
    </recommendedName>
</protein>
<dbReference type="InterPro" id="IPR036291">
    <property type="entry name" value="NAD(P)-bd_dom_sf"/>
</dbReference>